<evidence type="ECO:0000259" key="10">
    <source>
        <dbReference type="PROSITE" id="PS50823"/>
    </source>
</evidence>
<organism evidence="12 13">
    <name type="scientific">Pelagibaculum spongiae</name>
    <dbReference type="NCBI Taxonomy" id="2080658"/>
    <lineage>
        <taxon>Bacteria</taxon>
        <taxon>Pseudomonadati</taxon>
        <taxon>Pseudomonadota</taxon>
        <taxon>Gammaproteobacteria</taxon>
        <taxon>Oceanospirillales</taxon>
        <taxon>Pelagibaculum</taxon>
    </lineage>
</organism>
<sequence>MTQSGYVAIVGRPNVGKSTLMNRILGQKLSITSRKPQTTRHQIIGIWSEGEQQVVYVDTPGLHSEQHRAINRVMNQAARSSLHDVDAVIFVVDARRWTEEDERVLEQLETVNKPVILLVNKVDLVPDKEELFPLLEKLAAKREFHELVPASARKGRNTERLTELVAELMPESEFHFDAEQLTDRPVKFLFAEMIREKVMRITGQELPYSSAVEIEAWDESEPGLIRIAAALLVERTGQKAILIGHKGNLLKEIGTQARLDMEKLMGCKVFLQLWVKVKSNWCDDERALRSLGYRENE</sequence>
<keyword evidence="3 7" id="KW-0690">Ribosome biogenesis</keyword>
<keyword evidence="7" id="KW-1003">Cell membrane</keyword>
<dbReference type="NCBIfam" id="TIGR00436">
    <property type="entry name" value="era"/>
    <property type="match status" value="1"/>
</dbReference>
<keyword evidence="13" id="KW-1185">Reference proteome</keyword>
<evidence type="ECO:0000313" key="13">
    <source>
        <dbReference type="Proteomes" id="UP000244906"/>
    </source>
</evidence>
<dbReference type="Pfam" id="PF01926">
    <property type="entry name" value="MMR_HSR1"/>
    <property type="match status" value="1"/>
</dbReference>
<feature type="binding site" evidence="7">
    <location>
        <begin position="58"/>
        <end position="62"/>
    </location>
    <ligand>
        <name>GTP</name>
        <dbReference type="ChEBI" id="CHEBI:37565"/>
    </ligand>
</feature>
<dbReference type="FunFam" id="3.40.50.300:FF:000094">
    <property type="entry name" value="GTPase Era"/>
    <property type="match status" value="1"/>
</dbReference>
<dbReference type="Gene3D" id="3.40.50.300">
    <property type="entry name" value="P-loop containing nucleotide triphosphate hydrolases"/>
    <property type="match status" value="1"/>
</dbReference>
<dbReference type="CDD" id="cd22534">
    <property type="entry name" value="KH-II_Era"/>
    <property type="match status" value="1"/>
</dbReference>
<feature type="region of interest" description="G2" evidence="8">
    <location>
        <begin position="37"/>
        <end position="41"/>
    </location>
</feature>
<dbReference type="PRINTS" id="PR00326">
    <property type="entry name" value="GTP1OBG"/>
</dbReference>
<dbReference type="AlphaFoldDB" id="A0A2V1GW38"/>
<dbReference type="InterPro" id="IPR009019">
    <property type="entry name" value="KH_sf_prok-type"/>
</dbReference>
<evidence type="ECO:0000313" key="12">
    <source>
        <dbReference type="EMBL" id="PVZ64933.1"/>
    </source>
</evidence>
<feature type="binding site" evidence="7">
    <location>
        <begin position="120"/>
        <end position="123"/>
    </location>
    <ligand>
        <name>GTP</name>
        <dbReference type="ChEBI" id="CHEBI:37565"/>
    </ligand>
</feature>
<dbReference type="SUPFAM" id="SSF54814">
    <property type="entry name" value="Prokaryotic type KH domain (KH-domain type II)"/>
    <property type="match status" value="1"/>
</dbReference>
<feature type="domain" description="Era-type G" evidence="11">
    <location>
        <begin position="3"/>
        <end position="171"/>
    </location>
</feature>
<feature type="domain" description="KH type-2" evidence="10">
    <location>
        <begin position="202"/>
        <end position="279"/>
    </location>
</feature>
<comment type="similarity">
    <text evidence="1 7 8 9">Belongs to the TRAFAC class TrmE-Era-EngA-EngB-Septin-like GTPase superfamily. Era GTPase family.</text>
</comment>
<dbReference type="SUPFAM" id="SSF52540">
    <property type="entry name" value="P-loop containing nucleoside triphosphate hydrolases"/>
    <property type="match status" value="1"/>
</dbReference>
<dbReference type="InterPro" id="IPR004044">
    <property type="entry name" value="KH_dom_type_2"/>
</dbReference>
<feature type="region of interest" description="G5" evidence="8">
    <location>
        <begin position="150"/>
        <end position="152"/>
    </location>
</feature>
<dbReference type="PROSITE" id="PS50823">
    <property type="entry name" value="KH_TYPE_2"/>
    <property type="match status" value="1"/>
</dbReference>
<feature type="binding site" evidence="7">
    <location>
        <begin position="11"/>
        <end position="18"/>
    </location>
    <ligand>
        <name>GTP</name>
        <dbReference type="ChEBI" id="CHEBI:37565"/>
    </ligand>
</feature>
<dbReference type="HAMAP" id="MF_00367">
    <property type="entry name" value="GTPase_Era"/>
    <property type="match status" value="1"/>
</dbReference>
<dbReference type="Proteomes" id="UP000244906">
    <property type="component" value="Unassembled WGS sequence"/>
</dbReference>
<feature type="region of interest" description="G3" evidence="8">
    <location>
        <begin position="58"/>
        <end position="61"/>
    </location>
</feature>
<keyword evidence="7" id="KW-0472">Membrane</keyword>
<protein>
    <recommendedName>
        <fullName evidence="2 7">GTPase Era</fullName>
    </recommendedName>
</protein>
<dbReference type="Pfam" id="PF07650">
    <property type="entry name" value="KH_2"/>
    <property type="match status" value="1"/>
</dbReference>
<comment type="subunit">
    <text evidence="7">Monomer.</text>
</comment>
<evidence type="ECO:0000256" key="7">
    <source>
        <dbReference type="HAMAP-Rule" id="MF_00367"/>
    </source>
</evidence>
<dbReference type="PANTHER" id="PTHR42698">
    <property type="entry name" value="GTPASE ERA"/>
    <property type="match status" value="1"/>
</dbReference>
<feature type="region of interest" description="G1" evidence="8">
    <location>
        <begin position="11"/>
        <end position="18"/>
    </location>
</feature>
<evidence type="ECO:0000259" key="11">
    <source>
        <dbReference type="PROSITE" id="PS51713"/>
    </source>
</evidence>
<dbReference type="GO" id="GO:0005886">
    <property type="term" value="C:plasma membrane"/>
    <property type="evidence" value="ECO:0007669"/>
    <property type="project" value="UniProtKB-SubCell"/>
</dbReference>
<evidence type="ECO:0000256" key="3">
    <source>
        <dbReference type="ARBA" id="ARBA00022517"/>
    </source>
</evidence>
<proteinExistence type="inferred from homology"/>
<evidence type="ECO:0000256" key="5">
    <source>
        <dbReference type="ARBA" id="ARBA00022884"/>
    </source>
</evidence>
<keyword evidence="5 7" id="KW-0694">RNA-binding</keyword>
<evidence type="ECO:0000256" key="1">
    <source>
        <dbReference type="ARBA" id="ARBA00007921"/>
    </source>
</evidence>
<dbReference type="InterPro" id="IPR030388">
    <property type="entry name" value="G_ERA_dom"/>
</dbReference>
<dbReference type="NCBIfam" id="NF000908">
    <property type="entry name" value="PRK00089.1"/>
    <property type="match status" value="1"/>
</dbReference>
<dbReference type="CDD" id="cd04163">
    <property type="entry name" value="Era"/>
    <property type="match status" value="1"/>
</dbReference>
<dbReference type="GO" id="GO:0005525">
    <property type="term" value="F:GTP binding"/>
    <property type="evidence" value="ECO:0007669"/>
    <property type="project" value="UniProtKB-UniRule"/>
</dbReference>
<dbReference type="GO" id="GO:0043024">
    <property type="term" value="F:ribosomal small subunit binding"/>
    <property type="evidence" value="ECO:0007669"/>
    <property type="project" value="TreeGrafter"/>
</dbReference>
<dbReference type="FunFam" id="3.30.300.20:FF:000003">
    <property type="entry name" value="GTPase Era"/>
    <property type="match status" value="1"/>
</dbReference>
<comment type="caution">
    <text evidence="12">The sequence shown here is derived from an EMBL/GenBank/DDBJ whole genome shotgun (WGS) entry which is preliminary data.</text>
</comment>
<keyword evidence="7" id="KW-0699">rRNA-binding</keyword>
<dbReference type="InterPro" id="IPR005662">
    <property type="entry name" value="GTPase_Era-like"/>
</dbReference>
<evidence type="ECO:0000256" key="9">
    <source>
        <dbReference type="RuleBase" id="RU003761"/>
    </source>
</evidence>
<dbReference type="EMBL" id="QDDL01000011">
    <property type="protein sequence ID" value="PVZ64933.1"/>
    <property type="molecule type" value="Genomic_DNA"/>
</dbReference>
<dbReference type="GO" id="GO:0070181">
    <property type="term" value="F:small ribosomal subunit rRNA binding"/>
    <property type="evidence" value="ECO:0007669"/>
    <property type="project" value="UniProtKB-UniRule"/>
</dbReference>
<dbReference type="GO" id="GO:0000028">
    <property type="term" value="P:ribosomal small subunit assembly"/>
    <property type="evidence" value="ECO:0007669"/>
    <property type="project" value="TreeGrafter"/>
</dbReference>
<feature type="region of interest" description="G4" evidence="8">
    <location>
        <begin position="120"/>
        <end position="123"/>
    </location>
</feature>
<comment type="subcellular location">
    <subcellularLocation>
        <location evidence="7">Cytoplasm</location>
    </subcellularLocation>
    <subcellularLocation>
        <location evidence="7">Cell membrane</location>
        <topology evidence="7">Peripheral membrane protein</topology>
    </subcellularLocation>
</comment>
<dbReference type="RefSeq" id="WP_116688688.1">
    <property type="nucleotide sequence ID" value="NZ_CAWNYD010000011.1"/>
</dbReference>
<evidence type="ECO:0000256" key="2">
    <source>
        <dbReference type="ARBA" id="ARBA00020484"/>
    </source>
</evidence>
<reference evidence="12 13" key="1">
    <citation type="submission" date="2018-04" db="EMBL/GenBank/DDBJ databases">
        <title>Thalassorhabdus spongiae gen. nov., sp. nov., isolated from a marine sponge in South-West Iceland.</title>
        <authorList>
            <person name="Knobloch S."/>
            <person name="Daussin A."/>
            <person name="Johannsson R."/>
            <person name="Marteinsson V.T."/>
        </authorList>
    </citation>
    <scope>NUCLEOTIDE SEQUENCE [LARGE SCALE GENOMIC DNA]</scope>
    <source>
        <strain evidence="12 13">Hp12</strain>
    </source>
</reference>
<dbReference type="InterPro" id="IPR005225">
    <property type="entry name" value="Small_GTP-bd"/>
</dbReference>
<gene>
    <name evidence="7" type="primary">era</name>
    <name evidence="12" type="ORF">DC094_18900</name>
</gene>
<accession>A0A2V1GW38</accession>
<dbReference type="InterPro" id="IPR027417">
    <property type="entry name" value="P-loop_NTPase"/>
</dbReference>
<keyword evidence="4 7" id="KW-0547">Nucleotide-binding</keyword>
<dbReference type="Gene3D" id="3.30.300.20">
    <property type="match status" value="1"/>
</dbReference>
<evidence type="ECO:0000256" key="6">
    <source>
        <dbReference type="ARBA" id="ARBA00023134"/>
    </source>
</evidence>
<dbReference type="GO" id="GO:0003924">
    <property type="term" value="F:GTPase activity"/>
    <property type="evidence" value="ECO:0007669"/>
    <property type="project" value="UniProtKB-UniRule"/>
</dbReference>
<evidence type="ECO:0000256" key="8">
    <source>
        <dbReference type="PROSITE-ProRule" id="PRU01050"/>
    </source>
</evidence>
<dbReference type="InterPro" id="IPR006073">
    <property type="entry name" value="GTP-bd"/>
</dbReference>
<dbReference type="GO" id="GO:0005829">
    <property type="term" value="C:cytosol"/>
    <property type="evidence" value="ECO:0007669"/>
    <property type="project" value="TreeGrafter"/>
</dbReference>
<name>A0A2V1GW38_9GAMM</name>
<dbReference type="OrthoDB" id="9805918at2"/>
<dbReference type="InterPro" id="IPR015946">
    <property type="entry name" value="KH_dom-like_a/b"/>
</dbReference>
<comment type="function">
    <text evidence="7">An essential GTPase that binds both GDP and GTP, with rapid nucleotide exchange. Plays a role in 16S rRNA processing and 30S ribosomal subunit biogenesis and possibly also in cell cycle regulation and energy metabolism.</text>
</comment>
<keyword evidence="7" id="KW-0963">Cytoplasm</keyword>
<dbReference type="PANTHER" id="PTHR42698:SF1">
    <property type="entry name" value="GTPASE ERA, MITOCHONDRIAL"/>
    <property type="match status" value="1"/>
</dbReference>
<evidence type="ECO:0000256" key="4">
    <source>
        <dbReference type="ARBA" id="ARBA00022741"/>
    </source>
</evidence>
<dbReference type="NCBIfam" id="TIGR00231">
    <property type="entry name" value="small_GTP"/>
    <property type="match status" value="1"/>
</dbReference>
<dbReference type="PROSITE" id="PS51713">
    <property type="entry name" value="G_ERA"/>
    <property type="match status" value="1"/>
</dbReference>
<keyword evidence="6 7" id="KW-0342">GTP-binding</keyword>